<evidence type="ECO:0000256" key="3">
    <source>
        <dbReference type="ARBA" id="ARBA00022750"/>
    </source>
</evidence>
<dbReference type="InterPro" id="IPR023430">
    <property type="entry name" value="Pept_HybD-like_dom_sf"/>
</dbReference>
<name>A0A809WWM2_9BRAD</name>
<dbReference type="EMBL" id="AP023091">
    <property type="protein sequence ID" value="BCE19175.1"/>
    <property type="molecule type" value="Genomic_DNA"/>
</dbReference>
<evidence type="ECO:0000313" key="7">
    <source>
        <dbReference type="EMBL" id="BCE36779.1"/>
    </source>
</evidence>
<sequence length="112" mass="12245">MPKFTGAKKVSLHQMGFQEVLSAADLLGRRPRELALIGCQPMDLENWGGPLTAPVRFQIPPAIRLACKLLEQWDSPAKPRSAPLPASERLLANNIDHANYEMKGRADLAACG</sequence>
<accession>A0A809WWM2</accession>
<dbReference type="InterPro" id="IPR000671">
    <property type="entry name" value="Peptidase_A31"/>
</dbReference>
<keyword evidence="4" id="KW-0378">Hydrolase</keyword>
<dbReference type="Pfam" id="PF01750">
    <property type="entry name" value="HycI"/>
    <property type="match status" value="1"/>
</dbReference>
<dbReference type="PANTHER" id="PTHR30302">
    <property type="entry name" value="HYDROGENASE 1 MATURATION PROTEASE"/>
    <property type="match status" value="1"/>
</dbReference>
<reference evidence="13" key="2">
    <citation type="submission" date="2020-05" db="EMBL/GenBank/DDBJ databases">
        <title>Complete genome sequence of Bradyrhizobium diazoefficiens XF10 isolated from soybean nodule.</title>
        <authorList>
            <person name="Noda R."/>
            <person name="Kakizaki K."/>
            <person name="Minamisawa K."/>
        </authorList>
    </citation>
    <scope>NUCLEOTIDE SEQUENCE</scope>
    <source>
        <strain evidence="13">XF10</strain>
    </source>
</reference>
<keyword evidence="2" id="KW-0645">Protease</keyword>
<proteinExistence type="inferred from homology"/>
<dbReference type="PANTHER" id="PTHR30302:SF1">
    <property type="entry name" value="HYDROGENASE 2 MATURATION PROTEASE"/>
    <property type="match status" value="1"/>
</dbReference>
<comment type="similarity">
    <text evidence="1">Belongs to the peptidase A31 family.</text>
</comment>
<reference evidence="11" key="8">
    <citation type="submission" date="2020-05" db="EMBL/GenBank/DDBJ databases">
        <title>Complete genome sequence of Bradyrhizobium diazoefficiens XF8 isolated from soybean nodule.</title>
        <authorList>
            <person name="Noda R."/>
            <person name="Kakizaki K."/>
            <person name="Minamisawa K."/>
        </authorList>
    </citation>
    <scope>NUCLEOTIDE SEQUENCE</scope>
    <source>
        <strain evidence="11">XF8</strain>
    </source>
</reference>
<reference evidence="5" key="1">
    <citation type="submission" date="2020-05" db="EMBL/GenBank/DDBJ databases">
        <title>Complete genome sequence of Bradyrhizobium diazoefficiens XF1 isolated from soybean nodule.</title>
        <authorList>
            <person name="Noda R."/>
            <person name="Kakizaki K."/>
            <person name="Minamisawa K."/>
        </authorList>
    </citation>
    <scope>NUCLEOTIDE SEQUENCE</scope>
    <source>
        <strain evidence="5">XF1</strain>
    </source>
</reference>
<dbReference type="EMBL" id="AP023095">
    <property type="protein sequence ID" value="BCE54306.1"/>
    <property type="molecule type" value="Genomic_DNA"/>
</dbReference>
<evidence type="ECO:0000313" key="12">
    <source>
        <dbReference type="EMBL" id="BCE80378.1"/>
    </source>
</evidence>
<dbReference type="EMBL" id="AP023093">
    <property type="protein sequence ID" value="BCE36779.1"/>
    <property type="molecule type" value="Genomic_DNA"/>
</dbReference>
<evidence type="ECO:0000313" key="8">
    <source>
        <dbReference type="EMBL" id="BCE45429.1"/>
    </source>
</evidence>
<evidence type="ECO:0000313" key="13">
    <source>
        <dbReference type="EMBL" id="BCE88961.1"/>
    </source>
</evidence>
<dbReference type="NCBIfam" id="TIGR00072">
    <property type="entry name" value="hydrog_prot"/>
    <property type="match status" value="1"/>
</dbReference>
<dbReference type="GO" id="GO:0008047">
    <property type="term" value="F:enzyme activator activity"/>
    <property type="evidence" value="ECO:0007669"/>
    <property type="project" value="InterPro"/>
</dbReference>
<dbReference type="AlphaFoldDB" id="A0A809WWM2"/>
<reference evidence="10" key="7">
    <citation type="submission" date="2020-05" db="EMBL/GenBank/DDBJ databases">
        <title>Complete genome sequence of Bradyrhizobium diazoefficiens XF6 isolated from soybean nodule.</title>
        <authorList>
            <person name="Noda R."/>
            <person name="Kakizaki K."/>
            <person name="Minamisawa K."/>
        </authorList>
    </citation>
    <scope>NUCLEOTIDE SEQUENCE</scope>
    <source>
        <strain evidence="10">XF6</strain>
    </source>
</reference>
<gene>
    <name evidence="13" type="ORF">XF10B_17590</name>
    <name evidence="5" type="ORF">XF1B_18560</name>
    <name evidence="6" type="ORF">XF2B_18120</name>
    <name evidence="7" type="ORF">XF3B_18100</name>
    <name evidence="8" type="ORF">XF4B_17780</name>
    <name evidence="9" type="ORF">XF5B_18180</name>
    <name evidence="10" type="ORF">XF6B_18330</name>
    <name evidence="11" type="ORF">XF8B_18230</name>
    <name evidence="12" type="ORF">XF9B_17990</name>
</gene>
<evidence type="ECO:0000313" key="6">
    <source>
        <dbReference type="EMBL" id="BCE28043.1"/>
    </source>
</evidence>
<reference evidence="9" key="6">
    <citation type="submission" date="2020-05" db="EMBL/GenBank/DDBJ databases">
        <title>Complete genome sequence of Bradyrhizobium diazoefficiens XF5 isolated from soybean nodule.</title>
        <authorList>
            <person name="Noda R."/>
            <person name="Kakizaki K."/>
            <person name="Minamisawa K."/>
        </authorList>
    </citation>
    <scope>NUCLEOTIDE SEQUENCE</scope>
    <source>
        <strain evidence="9">XF5</strain>
    </source>
</reference>
<evidence type="ECO:0000313" key="10">
    <source>
        <dbReference type="EMBL" id="BCE63034.1"/>
    </source>
</evidence>
<dbReference type="SUPFAM" id="SSF53163">
    <property type="entry name" value="HybD-like"/>
    <property type="match status" value="1"/>
</dbReference>
<evidence type="ECO:0000256" key="4">
    <source>
        <dbReference type="ARBA" id="ARBA00022801"/>
    </source>
</evidence>
<dbReference type="EMBL" id="AP023096">
    <property type="protein sequence ID" value="BCE63034.1"/>
    <property type="molecule type" value="Genomic_DNA"/>
</dbReference>
<evidence type="ECO:0000256" key="2">
    <source>
        <dbReference type="ARBA" id="ARBA00022670"/>
    </source>
</evidence>
<dbReference type="GO" id="GO:0004190">
    <property type="term" value="F:aspartic-type endopeptidase activity"/>
    <property type="evidence" value="ECO:0007669"/>
    <property type="project" value="UniProtKB-KW"/>
</dbReference>
<reference evidence="6" key="3">
    <citation type="submission" date="2020-05" db="EMBL/GenBank/DDBJ databases">
        <title>Complete genome sequence of Bradyrhizobium diazoefficiens XF2 isolated from soybean nodule.</title>
        <authorList>
            <person name="Noda R."/>
            <person name="Kakizaki K."/>
            <person name="Minamisawa K."/>
        </authorList>
    </citation>
    <scope>NUCLEOTIDE SEQUENCE</scope>
    <source>
        <strain evidence="6">XF2</strain>
    </source>
</reference>
<evidence type="ECO:0000313" key="5">
    <source>
        <dbReference type="EMBL" id="BCE19175.1"/>
    </source>
</evidence>
<reference evidence="12" key="9">
    <citation type="submission" date="2020-05" db="EMBL/GenBank/DDBJ databases">
        <title>Complete genome sequence of Bradyrhizobium diazoefficiens XF9 isolated from soybean nodule.</title>
        <authorList>
            <person name="Noda R."/>
            <person name="Kakizaki K."/>
            <person name="Minamisawa K."/>
        </authorList>
    </citation>
    <scope>NUCLEOTIDE SEQUENCE</scope>
    <source>
        <strain evidence="12">XF9</strain>
    </source>
</reference>
<dbReference type="Gene3D" id="3.40.50.1450">
    <property type="entry name" value="HybD-like"/>
    <property type="match status" value="1"/>
</dbReference>
<organism evidence="5">
    <name type="scientific">Bradyrhizobium diazoefficiens</name>
    <dbReference type="NCBI Taxonomy" id="1355477"/>
    <lineage>
        <taxon>Bacteria</taxon>
        <taxon>Pseudomonadati</taxon>
        <taxon>Pseudomonadota</taxon>
        <taxon>Alphaproteobacteria</taxon>
        <taxon>Hyphomicrobiales</taxon>
        <taxon>Nitrobacteraceae</taxon>
        <taxon>Bradyrhizobium</taxon>
    </lineage>
</organism>
<evidence type="ECO:0000313" key="9">
    <source>
        <dbReference type="EMBL" id="BCE54306.1"/>
    </source>
</evidence>
<evidence type="ECO:0000256" key="1">
    <source>
        <dbReference type="ARBA" id="ARBA00006814"/>
    </source>
</evidence>
<keyword evidence="3" id="KW-0064">Aspartyl protease</keyword>
<evidence type="ECO:0000313" key="11">
    <source>
        <dbReference type="EMBL" id="BCE71712.1"/>
    </source>
</evidence>
<dbReference type="EMBL" id="AP023097">
    <property type="protein sequence ID" value="BCE71712.1"/>
    <property type="molecule type" value="Genomic_DNA"/>
</dbReference>
<reference evidence="7" key="4">
    <citation type="submission" date="2020-05" db="EMBL/GenBank/DDBJ databases">
        <title>Complete genome sequence of Bradyrhizobium diazoefficiens XF3 isolated from soybean nodule.</title>
        <authorList>
            <person name="Noda R."/>
            <person name="Kakizaki K."/>
            <person name="Minamisawa K."/>
        </authorList>
    </citation>
    <scope>NUCLEOTIDE SEQUENCE</scope>
    <source>
        <strain evidence="7">XF3</strain>
    </source>
</reference>
<reference evidence="8" key="5">
    <citation type="submission" date="2020-05" db="EMBL/GenBank/DDBJ databases">
        <title>Complete genome sequence of Bradyrhizobium diazoefficiens XF4 isolated from soybean nodule.</title>
        <authorList>
            <person name="Noda R."/>
            <person name="Kakizaki K."/>
            <person name="Minamisawa K."/>
        </authorList>
    </citation>
    <scope>NUCLEOTIDE SEQUENCE</scope>
    <source>
        <strain evidence="8">XF4</strain>
    </source>
</reference>
<dbReference type="EMBL" id="AP023092">
    <property type="protein sequence ID" value="BCE28043.1"/>
    <property type="molecule type" value="Genomic_DNA"/>
</dbReference>
<dbReference type="GO" id="GO:0016485">
    <property type="term" value="P:protein processing"/>
    <property type="evidence" value="ECO:0007669"/>
    <property type="project" value="TreeGrafter"/>
</dbReference>
<dbReference type="EMBL" id="AP023098">
    <property type="protein sequence ID" value="BCE80378.1"/>
    <property type="molecule type" value="Genomic_DNA"/>
</dbReference>
<protein>
    <submittedName>
        <fullName evidence="5">HybD peptidase</fullName>
    </submittedName>
</protein>
<dbReference type="EMBL" id="AP023094">
    <property type="protein sequence ID" value="BCE45429.1"/>
    <property type="molecule type" value="Genomic_DNA"/>
</dbReference>
<dbReference type="EMBL" id="AP023099">
    <property type="protein sequence ID" value="BCE88961.1"/>
    <property type="molecule type" value="Genomic_DNA"/>
</dbReference>